<dbReference type="InterPro" id="IPR036754">
    <property type="entry name" value="YbaK/aa-tRNA-synt-asso_dom_sf"/>
</dbReference>
<dbReference type="EMBL" id="RBID01000015">
    <property type="protein sequence ID" value="RKQ57786.1"/>
    <property type="molecule type" value="Genomic_DNA"/>
</dbReference>
<dbReference type="Proteomes" id="UP000279384">
    <property type="component" value="Unassembled WGS sequence"/>
</dbReference>
<dbReference type="InterPro" id="IPR007214">
    <property type="entry name" value="YbaK/aa-tRNA-synth-assoc-dom"/>
</dbReference>
<dbReference type="EMBL" id="JAQQKY010000004">
    <property type="protein sequence ID" value="MDC7690729.1"/>
    <property type="molecule type" value="Genomic_DNA"/>
</dbReference>
<dbReference type="SUPFAM" id="SSF55826">
    <property type="entry name" value="YbaK/ProRS associated domain"/>
    <property type="match status" value="1"/>
</dbReference>
<dbReference type="CDD" id="cd04333">
    <property type="entry name" value="ProX_deacylase"/>
    <property type="match status" value="1"/>
</dbReference>
<evidence type="ECO:0000313" key="5">
    <source>
        <dbReference type="Proteomes" id="UP001221566"/>
    </source>
</evidence>
<dbReference type="Gene3D" id="3.90.960.10">
    <property type="entry name" value="YbaK/aminoacyl-tRNA synthetase-associated domain"/>
    <property type="match status" value="1"/>
</dbReference>
<dbReference type="PANTHER" id="PTHR30411:SF1">
    <property type="entry name" value="CYTOPLASMIC PROTEIN"/>
    <property type="match status" value="1"/>
</dbReference>
<dbReference type="RefSeq" id="WP_120810687.1">
    <property type="nucleotide sequence ID" value="NZ_JAQQKY010000004.1"/>
</dbReference>
<feature type="domain" description="YbaK/aminoacyl-tRNA synthetase-associated" evidence="1">
    <location>
        <begin position="25"/>
        <end position="140"/>
    </location>
</feature>
<evidence type="ECO:0000313" key="2">
    <source>
        <dbReference type="EMBL" id="MDC7690729.1"/>
    </source>
</evidence>
<dbReference type="AlphaFoldDB" id="A0A495B9Z6"/>
<reference evidence="3 4" key="1">
    <citation type="submission" date="2018-10" db="EMBL/GenBank/DDBJ databases">
        <title>Genomic Encyclopedia of Type Strains, Phase IV (KMG-IV): sequencing the most valuable type-strain genomes for metagenomic binning, comparative biology and taxonomic classification.</title>
        <authorList>
            <person name="Goeker M."/>
        </authorList>
    </citation>
    <scope>NUCLEOTIDE SEQUENCE [LARGE SCALE GENOMIC DNA]</scope>
    <source>
        <strain evidence="3 4">DSM 3303</strain>
    </source>
</reference>
<dbReference type="Proteomes" id="UP001221566">
    <property type="component" value="Unassembled WGS sequence"/>
</dbReference>
<organism evidence="3 4">
    <name type="scientific">Vogesella indigofera</name>
    <name type="common">Pseudomonas indigofera</name>
    <dbReference type="NCBI Taxonomy" id="45465"/>
    <lineage>
        <taxon>Bacteria</taxon>
        <taxon>Pseudomonadati</taxon>
        <taxon>Pseudomonadota</taxon>
        <taxon>Betaproteobacteria</taxon>
        <taxon>Neisseriales</taxon>
        <taxon>Chromobacteriaceae</taxon>
        <taxon>Vogesella</taxon>
    </lineage>
</organism>
<protein>
    <submittedName>
        <fullName evidence="3">Prolyl-tRNA editing enzyme YbaK/EbsC (Cys-tRNA(Pro) deacylase)</fullName>
    </submittedName>
    <submittedName>
        <fullName evidence="2">YbaK/EbsC family protein</fullName>
    </submittedName>
</protein>
<accession>A0A495B9Z6</accession>
<evidence type="ECO:0000313" key="4">
    <source>
        <dbReference type="Proteomes" id="UP000279384"/>
    </source>
</evidence>
<keyword evidence="5" id="KW-1185">Reference proteome</keyword>
<name>A0A495B9Z6_VOGIN</name>
<dbReference type="Pfam" id="PF04073">
    <property type="entry name" value="tRNA_edit"/>
    <property type="match status" value="1"/>
</dbReference>
<evidence type="ECO:0000259" key="1">
    <source>
        <dbReference type="Pfam" id="PF04073"/>
    </source>
</evidence>
<sequence>MSLQSVREFFAARQLDIAIIELETSTATVALAAEAHGVEPGRIAKTLAFRLGDGRVVLLVARGDARIDNRKFKEAFGKGRMLPSDEVEALTGHPVGGVCPFGLATDLPVYLDSSLQAFDEVLPAAGDVHTAVRISLAQLVAVVDGHWVDVCQPQETVAA</sequence>
<gene>
    <name evidence="3" type="ORF">C8E02_2085</name>
    <name evidence="2" type="ORF">PQU93_08035</name>
</gene>
<dbReference type="PANTHER" id="PTHR30411">
    <property type="entry name" value="CYTOPLASMIC PROTEIN"/>
    <property type="match status" value="1"/>
</dbReference>
<reference evidence="2 5" key="2">
    <citation type="submission" date="2023-01" db="EMBL/GenBank/DDBJ databases">
        <title>Novel species of the genus Vogesella isolated from rivers.</title>
        <authorList>
            <person name="Lu H."/>
        </authorList>
    </citation>
    <scope>NUCLEOTIDE SEQUENCE [LARGE SCALE GENOMIC DNA]</scope>
    <source>
        <strain evidence="2 5">SH7W</strain>
    </source>
</reference>
<evidence type="ECO:0000313" key="3">
    <source>
        <dbReference type="EMBL" id="RKQ57786.1"/>
    </source>
</evidence>
<proteinExistence type="predicted"/>
<comment type="caution">
    <text evidence="3">The sequence shown here is derived from an EMBL/GenBank/DDBJ whole genome shotgun (WGS) entry which is preliminary data.</text>
</comment>
<dbReference type="GO" id="GO:0002161">
    <property type="term" value="F:aminoacyl-tRNA deacylase activity"/>
    <property type="evidence" value="ECO:0007669"/>
    <property type="project" value="InterPro"/>
</dbReference>